<accession>A0A6B1G7Q8</accession>
<dbReference type="InterPro" id="IPR007711">
    <property type="entry name" value="HigB-1"/>
</dbReference>
<dbReference type="Gene3D" id="3.30.2310.20">
    <property type="entry name" value="RelE-like"/>
    <property type="match status" value="1"/>
</dbReference>
<dbReference type="PANTHER" id="PTHR40266">
    <property type="entry name" value="TOXIN HIGB-1"/>
    <property type="match status" value="1"/>
</dbReference>
<dbReference type="EMBL" id="VYDA01000375">
    <property type="protein sequence ID" value="MYH62134.1"/>
    <property type="molecule type" value="Genomic_DNA"/>
</dbReference>
<dbReference type="Pfam" id="PF05015">
    <property type="entry name" value="HigB-like_toxin"/>
    <property type="match status" value="1"/>
</dbReference>
<comment type="caution">
    <text evidence="1">The sequence shown here is derived from an EMBL/GenBank/DDBJ whole genome shotgun (WGS) entry which is preliminary data.</text>
</comment>
<name>A0A6B1G7Q8_9CHLR</name>
<dbReference type="AlphaFoldDB" id="A0A6B1G7Q8"/>
<dbReference type="InterPro" id="IPR035093">
    <property type="entry name" value="RelE/ParE_toxin_dom_sf"/>
</dbReference>
<gene>
    <name evidence="1" type="ORF">F4148_10350</name>
</gene>
<dbReference type="PANTHER" id="PTHR40266:SF2">
    <property type="entry name" value="TOXIN HIGB-1"/>
    <property type="match status" value="1"/>
</dbReference>
<dbReference type="SUPFAM" id="SSF143011">
    <property type="entry name" value="RelE-like"/>
    <property type="match status" value="1"/>
</dbReference>
<sequence length="92" mass="10738">MIQSFADKDTEELFNLEKNRRFSAIARVALRKLIQMNQARVLSDLAIPPGNRLEALRGDLEGYHSIRINNQWRIVFQWTDSGPERVAIIDYH</sequence>
<reference evidence="1" key="1">
    <citation type="submission" date="2019-09" db="EMBL/GenBank/DDBJ databases">
        <title>Characterisation of the sponge microbiome using genome-centric metagenomics.</title>
        <authorList>
            <person name="Engelberts J.P."/>
            <person name="Robbins S.J."/>
            <person name="De Goeij J.M."/>
            <person name="Aranda M."/>
            <person name="Bell S.C."/>
            <person name="Webster N.S."/>
        </authorList>
    </citation>
    <scope>NUCLEOTIDE SEQUENCE</scope>
    <source>
        <strain evidence="1">SB0675_bin_29</strain>
    </source>
</reference>
<proteinExistence type="predicted"/>
<organism evidence="1">
    <name type="scientific">Caldilineaceae bacterium SB0675_bin_29</name>
    <dbReference type="NCBI Taxonomy" id="2605266"/>
    <lineage>
        <taxon>Bacteria</taxon>
        <taxon>Bacillati</taxon>
        <taxon>Chloroflexota</taxon>
        <taxon>Caldilineae</taxon>
        <taxon>Caldilineales</taxon>
        <taxon>Caldilineaceae</taxon>
    </lineage>
</organism>
<protein>
    <submittedName>
        <fullName evidence="1">Plasmid maintenance system killer</fullName>
    </submittedName>
</protein>
<evidence type="ECO:0000313" key="1">
    <source>
        <dbReference type="EMBL" id="MYH62134.1"/>
    </source>
</evidence>